<dbReference type="VEuPathDB" id="VectorBase:HLOH_053858"/>
<feature type="compositionally biased region" description="Acidic residues" evidence="1">
    <location>
        <begin position="194"/>
        <end position="204"/>
    </location>
</feature>
<protein>
    <submittedName>
        <fullName evidence="2">Uncharacterized protein</fullName>
    </submittedName>
</protein>
<name>A0A9J6FTK9_HAELO</name>
<feature type="compositionally biased region" description="Basic and acidic residues" evidence="1">
    <location>
        <begin position="212"/>
        <end position="239"/>
    </location>
</feature>
<sequence length="342" mass="38694">MFVDDKKDRTRKLSPDAQEEYYTSKEAAAHPIGVIVDKGKNSVATHQFTDYICPLAILNMIRRRCGDMIASDSLRMEMLWQNYFVTSSGDVGEDTITMTTLGRNILRITRFFDGHTSDKVGVYMRAHKNAISATVAALGAVEHSEEKQDIEEMQCCSSANEEEDDEVVLKKHCRKRRQKKSTRNAFIPGLDCEEDDEVEVEEETPPQKKKKMSEEVNQKNDFPNKRRCTSEKICEKEESTDSAPVETTTEEKAAANSSSSSSSSTSESEEEEEVEEKKMDRVESDRVIPKEIVGEQVISDYAPPLNEEQRKKKQQQQKANMDIYDEVPPPAKKDDGTPEATS</sequence>
<feature type="compositionally biased region" description="Low complexity" evidence="1">
    <location>
        <begin position="254"/>
        <end position="266"/>
    </location>
</feature>
<reference evidence="2 3" key="1">
    <citation type="journal article" date="2020" name="Cell">
        <title>Large-Scale Comparative Analyses of Tick Genomes Elucidate Their Genetic Diversity and Vector Capacities.</title>
        <authorList>
            <consortium name="Tick Genome and Microbiome Consortium (TIGMIC)"/>
            <person name="Jia N."/>
            <person name="Wang J."/>
            <person name="Shi W."/>
            <person name="Du L."/>
            <person name="Sun Y."/>
            <person name="Zhan W."/>
            <person name="Jiang J.F."/>
            <person name="Wang Q."/>
            <person name="Zhang B."/>
            <person name="Ji P."/>
            <person name="Bell-Sakyi L."/>
            <person name="Cui X.M."/>
            <person name="Yuan T.T."/>
            <person name="Jiang B.G."/>
            <person name="Yang W.F."/>
            <person name="Lam T.T."/>
            <person name="Chang Q.C."/>
            <person name="Ding S.J."/>
            <person name="Wang X.J."/>
            <person name="Zhu J.G."/>
            <person name="Ruan X.D."/>
            <person name="Zhao L."/>
            <person name="Wei J.T."/>
            <person name="Ye R.Z."/>
            <person name="Que T.C."/>
            <person name="Du C.H."/>
            <person name="Zhou Y.H."/>
            <person name="Cheng J.X."/>
            <person name="Dai P.F."/>
            <person name="Guo W.B."/>
            <person name="Han X.H."/>
            <person name="Huang E.J."/>
            <person name="Li L.F."/>
            <person name="Wei W."/>
            <person name="Gao Y.C."/>
            <person name="Liu J.Z."/>
            <person name="Shao H.Z."/>
            <person name="Wang X."/>
            <person name="Wang C.C."/>
            <person name="Yang T.C."/>
            <person name="Huo Q.B."/>
            <person name="Li W."/>
            <person name="Chen H.Y."/>
            <person name="Chen S.E."/>
            <person name="Zhou L.G."/>
            <person name="Ni X.B."/>
            <person name="Tian J.H."/>
            <person name="Sheng Y."/>
            <person name="Liu T."/>
            <person name="Pan Y.S."/>
            <person name="Xia L.Y."/>
            <person name="Li J."/>
            <person name="Zhao F."/>
            <person name="Cao W.C."/>
        </authorList>
    </citation>
    <scope>NUCLEOTIDE SEQUENCE [LARGE SCALE GENOMIC DNA]</scope>
    <source>
        <strain evidence="2">HaeL-2018</strain>
    </source>
</reference>
<accession>A0A9J6FTK9</accession>
<dbReference type="AlphaFoldDB" id="A0A9J6FTK9"/>
<gene>
    <name evidence="2" type="ORF">HPB48_003066</name>
</gene>
<dbReference type="Proteomes" id="UP000821853">
    <property type="component" value="Unassembled WGS sequence"/>
</dbReference>
<dbReference type="EMBL" id="JABSTR010000003">
    <property type="protein sequence ID" value="KAH9365664.1"/>
    <property type="molecule type" value="Genomic_DNA"/>
</dbReference>
<feature type="region of interest" description="Disordered" evidence="1">
    <location>
        <begin position="194"/>
        <end position="342"/>
    </location>
</feature>
<evidence type="ECO:0000313" key="3">
    <source>
        <dbReference type="Proteomes" id="UP000821853"/>
    </source>
</evidence>
<evidence type="ECO:0000313" key="2">
    <source>
        <dbReference type="EMBL" id="KAH9365664.1"/>
    </source>
</evidence>
<evidence type="ECO:0000256" key="1">
    <source>
        <dbReference type="SAM" id="MobiDB-lite"/>
    </source>
</evidence>
<feature type="compositionally biased region" description="Basic and acidic residues" evidence="1">
    <location>
        <begin position="275"/>
        <end position="293"/>
    </location>
</feature>
<proteinExistence type="predicted"/>
<comment type="caution">
    <text evidence="2">The sequence shown here is derived from an EMBL/GenBank/DDBJ whole genome shotgun (WGS) entry which is preliminary data.</text>
</comment>
<organism evidence="2 3">
    <name type="scientific">Haemaphysalis longicornis</name>
    <name type="common">Bush tick</name>
    <dbReference type="NCBI Taxonomy" id="44386"/>
    <lineage>
        <taxon>Eukaryota</taxon>
        <taxon>Metazoa</taxon>
        <taxon>Ecdysozoa</taxon>
        <taxon>Arthropoda</taxon>
        <taxon>Chelicerata</taxon>
        <taxon>Arachnida</taxon>
        <taxon>Acari</taxon>
        <taxon>Parasitiformes</taxon>
        <taxon>Ixodida</taxon>
        <taxon>Ixodoidea</taxon>
        <taxon>Ixodidae</taxon>
        <taxon>Haemaphysalinae</taxon>
        <taxon>Haemaphysalis</taxon>
    </lineage>
</organism>
<keyword evidence="3" id="KW-1185">Reference proteome</keyword>